<dbReference type="SUPFAM" id="SSF53671">
    <property type="entry name" value="Aspartate/ornithine carbamoyltransferase"/>
    <property type="match status" value="1"/>
</dbReference>
<evidence type="ECO:0000313" key="4">
    <source>
        <dbReference type="EMBL" id="MFC7580991.1"/>
    </source>
</evidence>
<dbReference type="InterPro" id="IPR002292">
    <property type="entry name" value="Orn/put_carbamltrans"/>
</dbReference>
<dbReference type="PRINTS" id="PR00100">
    <property type="entry name" value="AOTCASE"/>
</dbReference>
<dbReference type="PRINTS" id="PR00102">
    <property type="entry name" value="OTCASE"/>
</dbReference>
<dbReference type="RefSeq" id="WP_380973732.1">
    <property type="nucleotide sequence ID" value="NZ_JBHTEF010000001.1"/>
</dbReference>
<dbReference type="Pfam" id="PF02729">
    <property type="entry name" value="OTCace_N"/>
    <property type="match status" value="1"/>
</dbReference>
<dbReference type="InterPro" id="IPR006132">
    <property type="entry name" value="Asp/Orn_carbamoyltranf_P-bd"/>
</dbReference>
<comment type="caution">
    <text evidence="4">The sequence shown here is derived from an EMBL/GenBank/DDBJ whole genome shotgun (WGS) entry which is preliminary data.</text>
</comment>
<evidence type="ECO:0000256" key="1">
    <source>
        <dbReference type="ARBA" id="ARBA00022679"/>
    </source>
</evidence>
<dbReference type="EMBL" id="JBHTEF010000001">
    <property type="protein sequence ID" value="MFC7580991.1"/>
    <property type="molecule type" value="Genomic_DNA"/>
</dbReference>
<dbReference type="InterPro" id="IPR036901">
    <property type="entry name" value="Asp/Orn_carbamoylTrfase_sf"/>
</dbReference>
<feature type="domain" description="Aspartate/ornithine carbamoyltransferase carbamoyl-P binding" evidence="3">
    <location>
        <begin position="3"/>
        <end position="133"/>
    </location>
</feature>
<keyword evidence="5" id="KW-1185">Reference proteome</keyword>
<accession>A0ABW2SNB3</accession>
<evidence type="ECO:0000259" key="3">
    <source>
        <dbReference type="Pfam" id="PF02729"/>
    </source>
</evidence>
<protein>
    <recommendedName>
        <fullName evidence="3">Aspartate/ornithine carbamoyltransferase carbamoyl-P binding domain-containing protein</fullName>
    </recommendedName>
</protein>
<reference evidence="5" key="1">
    <citation type="journal article" date="2019" name="Int. J. Syst. Evol. Microbiol.">
        <title>The Global Catalogue of Microorganisms (GCM) 10K type strain sequencing project: providing services to taxonomists for standard genome sequencing and annotation.</title>
        <authorList>
            <consortium name="The Broad Institute Genomics Platform"/>
            <consortium name="The Broad Institute Genome Sequencing Center for Infectious Disease"/>
            <person name="Wu L."/>
            <person name="Ma J."/>
        </authorList>
    </citation>
    <scope>NUCLEOTIDE SEQUENCE [LARGE SCALE GENOMIC DNA]</scope>
    <source>
        <strain evidence="5">CCUG 56698</strain>
    </source>
</reference>
<dbReference type="PANTHER" id="PTHR45753:SF3">
    <property type="entry name" value="ORNITHINE TRANSCARBAMYLASE, MITOCHONDRIAL"/>
    <property type="match status" value="1"/>
</dbReference>
<evidence type="ECO:0000313" key="5">
    <source>
        <dbReference type="Proteomes" id="UP001596527"/>
    </source>
</evidence>
<name>A0ABW2SNB3_9ACTO</name>
<gene>
    <name evidence="4" type="ORF">ACFQWG_07240</name>
</gene>
<sequence length="240" mass="26343">MRYLLTLTGWTHTDLRELFERAGQYRARTGAGTEGAAVMFFPPASLRTRVSFERGAAEMGLQPIVLLSETLDTDEDLVDLAGYLASWARLLVVRHKDRTVPEKLASTEALPVINAMTAADHPCEILSDLYALSQATDVFGLRILFVGADGNIARAWREADRSFGLDVRQTRPVGLRVPGMPWEEDLAIAMTAADVVITAAPGRHEGELVGLPSDGGSPRRRPRKCPVHPMPTLRERMRGG</sequence>
<evidence type="ECO:0000256" key="2">
    <source>
        <dbReference type="SAM" id="MobiDB-lite"/>
    </source>
</evidence>
<feature type="region of interest" description="Disordered" evidence="2">
    <location>
        <begin position="206"/>
        <end position="240"/>
    </location>
</feature>
<dbReference type="InterPro" id="IPR006130">
    <property type="entry name" value="Asp/Orn_carbamoylTrfase"/>
</dbReference>
<keyword evidence="1" id="KW-0808">Transferase</keyword>
<dbReference type="Proteomes" id="UP001596527">
    <property type="component" value="Unassembled WGS sequence"/>
</dbReference>
<proteinExistence type="predicted"/>
<dbReference type="Gene3D" id="3.40.50.1370">
    <property type="entry name" value="Aspartate/ornithine carbamoyltransferase"/>
    <property type="match status" value="1"/>
</dbReference>
<dbReference type="PANTHER" id="PTHR45753">
    <property type="entry name" value="ORNITHINE CARBAMOYLTRANSFERASE, MITOCHONDRIAL"/>
    <property type="match status" value="1"/>
</dbReference>
<organism evidence="4 5">
    <name type="scientific">Schaalia naturae</name>
    <dbReference type="NCBI Taxonomy" id="635203"/>
    <lineage>
        <taxon>Bacteria</taxon>
        <taxon>Bacillati</taxon>
        <taxon>Actinomycetota</taxon>
        <taxon>Actinomycetes</taxon>
        <taxon>Actinomycetales</taxon>
        <taxon>Actinomycetaceae</taxon>
        <taxon>Schaalia</taxon>
    </lineage>
</organism>